<sequence>MHVAVAGLGWWGRQICAALADSDVVRVVAAHDPQVELSGAGIDVRLVETFDELLADPNVDGIVLATPHSLHDAQVKAAAAAGKHVFCEKPLSLTAQGARASLAACRENGVTLGVGHERRYEPGLERIARMAADGTLGTIVSMDANFSHDKFKAMDRDNWRLRKADAPAGNMTALGIHLTDLFISLAGPVETVYARSARRVFEPPLEDSLSVVLGFHSGLTATFTCLSTVPFYGRITVMGEHAWAELRDYSNVDVDEPAILTVRTADGDRDETALDSAETVRMNIEAWARAAFGQDSYRFTEEELVGNIDVLEAITLSAERGAPVAISELAGGAHA</sequence>
<keyword evidence="4" id="KW-1185">Reference proteome</keyword>
<dbReference type="SUPFAM" id="SSF51735">
    <property type="entry name" value="NAD(P)-binding Rossmann-fold domains"/>
    <property type="match status" value="1"/>
</dbReference>
<accession>A0A1H9WAW1</accession>
<name>A0A1H9WAW1_9RHOB</name>
<feature type="domain" description="Gfo/Idh/MocA-like oxidoreductase N-terminal" evidence="1">
    <location>
        <begin position="2"/>
        <end position="116"/>
    </location>
</feature>
<dbReference type="EMBL" id="FOGU01000010">
    <property type="protein sequence ID" value="SES30975.1"/>
    <property type="molecule type" value="Genomic_DNA"/>
</dbReference>
<dbReference type="Gene3D" id="3.30.360.10">
    <property type="entry name" value="Dihydrodipicolinate Reductase, domain 2"/>
    <property type="match status" value="1"/>
</dbReference>
<dbReference type="Gene3D" id="3.40.50.720">
    <property type="entry name" value="NAD(P)-binding Rossmann-like Domain"/>
    <property type="match status" value="1"/>
</dbReference>
<dbReference type="PANTHER" id="PTHR43377:SF1">
    <property type="entry name" value="BILIVERDIN REDUCTASE A"/>
    <property type="match status" value="1"/>
</dbReference>
<dbReference type="Pfam" id="PF22725">
    <property type="entry name" value="GFO_IDH_MocA_C3"/>
    <property type="match status" value="1"/>
</dbReference>
<evidence type="ECO:0000313" key="4">
    <source>
        <dbReference type="Proteomes" id="UP000198885"/>
    </source>
</evidence>
<evidence type="ECO:0000259" key="2">
    <source>
        <dbReference type="Pfam" id="PF22725"/>
    </source>
</evidence>
<dbReference type="AlphaFoldDB" id="A0A1H9WAW1"/>
<reference evidence="3" key="1">
    <citation type="submission" date="2016-10" db="EMBL/GenBank/DDBJ databases">
        <authorList>
            <person name="de Groot N.N."/>
        </authorList>
    </citation>
    <scope>NUCLEOTIDE SEQUENCE [LARGE SCALE GENOMIC DNA]</scope>
    <source>
        <strain evidence="3">DSM 23042</strain>
    </source>
</reference>
<dbReference type="SUPFAM" id="SSF55347">
    <property type="entry name" value="Glyceraldehyde-3-phosphate dehydrogenase-like, C-terminal domain"/>
    <property type="match status" value="1"/>
</dbReference>
<gene>
    <name evidence="3" type="ORF">SAMN04490244_1108</name>
</gene>
<dbReference type="Pfam" id="PF01408">
    <property type="entry name" value="GFO_IDH_MocA"/>
    <property type="match status" value="1"/>
</dbReference>
<organism evidence="3 4">
    <name type="scientific">Tranquillimonas rosea</name>
    <dbReference type="NCBI Taxonomy" id="641238"/>
    <lineage>
        <taxon>Bacteria</taxon>
        <taxon>Pseudomonadati</taxon>
        <taxon>Pseudomonadota</taxon>
        <taxon>Alphaproteobacteria</taxon>
        <taxon>Rhodobacterales</taxon>
        <taxon>Roseobacteraceae</taxon>
        <taxon>Tranquillimonas</taxon>
    </lineage>
</organism>
<evidence type="ECO:0000259" key="1">
    <source>
        <dbReference type="Pfam" id="PF01408"/>
    </source>
</evidence>
<protein>
    <submittedName>
        <fullName evidence="3">Predicted dehydrogenase</fullName>
    </submittedName>
</protein>
<evidence type="ECO:0000313" key="3">
    <source>
        <dbReference type="EMBL" id="SES30975.1"/>
    </source>
</evidence>
<dbReference type="Proteomes" id="UP000198885">
    <property type="component" value="Unassembled WGS sequence"/>
</dbReference>
<dbReference type="InterPro" id="IPR055170">
    <property type="entry name" value="GFO_IDH_MocA-like_dom"/>
</dbReference>
<dbReference type="InterPro" id="IPR051450">
    <property type="entry name" value="Gfo/Idh/MocA_Oxidoreductases"/>
</dbReference>
<feature type="domain" description="GFO/IDH/MocA-like oxidoreductase" evidence="2">
    <location>
        <begin position="126"/>
        <end position="244"/>
    </location>
</feature>
<dbReference type="PANTHER" id="PTHR43377">
    <property type="entry name" value="BILIVERDIN REDUCTASE A"/>
    <property type="match status" value="1"/>
</dbReference>
<proteinExistence type="predicted"/>
<dbReference type="InterPro" id="IPR000683">
    <property type="entry name" value="Gfo/Idh/MocA-like_OxRdtase_N"/>
</dbReference>
<dbReference type="GO" id="GO:0000166">
    <property type="term" value="F:nucleotide binding"/>
    <property type="evidence" value="ECO:0007669"/>
    <property type="project" value="InterPro"/>
</dbReference>
<dbReference type="InterPro" id="IPR036291">
    <property type="entry name" value="NAD(P)-bd_dom_sf"/>
</dbReference>
<dbReference type="STRING" id="641238.SAMN04490244_1108"/>